<comment type="caution">
    <text evidence="1">The sequence shown here is derived from an EMBL/GenBank/DDBJ whole genome shotgun (WGS) entry which is preliminary data.</text>
</comment>
<evidence type="ECO:0000313" key="2">
    <source>
        <dbReference type="Proteomes" id="UP000091967"/>
    </source>
</evidence>
<reference evidence="1 2" key="1">
    <citation type="submission" date="2016-06" db="EMBL/GenBank/DDBJ databases">
        <title>Living apart together: crosstalk between the core and supernumerary genomes in a fungal plant pathogen.</title>
        <authorList>
            <person name="Vanheule A."/>
            <person name="Audenaert K."/>
            <person name="Warris S."/>
            <person name="Van De Geest H."/>
            <person name="Schijlen E."/>
            <person name="Hofte M."/>
            <person name="De Saeger S."/>
            <person name="Haesaert G."/>
            <person name="Waalwijk C."/>
            <person name="Van Der Lee T."/>
        </authorList>
    </citation>
    <scope>NUCLEOTIDE SEQUENCE [LARGE SCALE GENOMIC DNA]</scope>
    <source>
        <strain evidence="1 2">2516</strain>
    </source>
</reference>
<keyword evidence="2" id="KW-1185">Reference proteome</keyword>
<accession>A0A1B8AN80</accession>
<dbReference type="OMA" id="TNVFCDT"/>
<dbReference type="EMBL" id="LYXU01000003">
    <property type="protein sequence ID" value="OBS21928.1"/>
    <property type="molecule type" value="Genomic_DNA"/>
</dbReference>
<proteinExistence type="predicted"/>
<protein>
    <submittedName>
        <fullName evidence="1">Uncharacterized protein</fullName>
    </submittedName>
</protein>
<evidence type="ECO:0000313" key="1">
    <source>
        <dbReference type="EMBL" id="OBS21928.1"/>
    </source>
</evidence>
<sequence length="71" mass="7801">MLGTPQNLWPGATQSPAQACTNVFCDTAQKAMEKGRRILKRLEGKSEESAPKAPEFSHYKLLNLPGRNSSL</sequence>
<dbReference type="AlphaFoldDB" id="A0A1B8AN80"/>
<dbReference type="Proteomes" id="UP000091967">
    <property type="component" value="Unassembled WGS sequence"/>
</dbReference>
<name>A0A1B8AN80_FUSPO</name>
<organism evidence="1 2">
    <name type="scientific">Fusarium poae</name>
    <dbReference type="NCBI Taxonomy" id="36050"/>
    <lineage>
        <taxon>Eukaryota</taxon>
        <taxon>Fungi</taxon>
        <taxon>Dikarya</taxon>
        <taxon>Ascomycota</taxon>
        <taxon>Pezizomycotina</taxon>
        <taxon>Sordariomycetes</taxon>
        <taxon>Hypocreomycetidae</taxon>
        <taxon>Hypocreales</taxon>
        <taxon>Nectriaceae</taxon>
        <taxon>Fusarium</taxon>
    </lineage>
</organism>
<gene>
    <name evidence="1" type="ORF">FPOA_08265</name>
</gene>